<evidence type="ECO:0000313" key="1">
    <source>
        <dbReference type="Proteomes" id="UP000887572"/>
    </source>
</evidence>
<protein>
    <submittedName>
        <fullName evidence="2">Transposase</fullName>
    </submittedName>
</protein>
<organism evidence="1 2">
    <name type="scientific">Globodera rostochiensis</name>
    <name type="common">Golden nematode worm</name>
    <name type="synonym">Heterodera rostochiensis</name>
    <dbReference type="NCBI Taxonomy" id="31243"/>
    <lineage>
        <taxon>Eukaryota</taxon>
        <taxon>Metazoa</taxon>
        <taxon>Ecdysozoa</taxon>
        <taxon>Nematoda</taxon>
        <taxon>Chromadorea</taxon>
        <taxon>Rhabditida</taxon>
        <taxon>Tylenchina</taxon>
        <taxon>Tylenchomorpha</taxon>
        <taxon>Tylenchoidea</taxon>
        <taxon>Heteroderidae</taxon>
        <taxon>Heteroderinae</taxon>
        <taxon>Globodera</taxon>
    </lineage>
</organism>
<evidence type="ECO:0000313" key="2">
    <source>
        <dbReference type="WBParaSite" id="Gr19_v10_g14651.t1"/>
    </source>
</evidence>
<dbReference type="WBParaSite" id="Gr19_v10_g14651.t1">
    <property type="protein sequence ID" value="Gr19_v10_g14651.t1"/>
    <property type="gene ID" value="Gr19_v10_g14651"/>
</dbReference>
<accession>A0A914H8A3</accession>
<keyword evidence="1" id="KW-1185">Reference proteome</keyword>
<proteinExistence type="predicted"/>
<dbReference type="Proteomes" id="UP000887572">
    <property type="component" value="Unplaced"/>
</dbReference>
<reference evidence="2" key="1">
    <citation type="submission" date="2022-11" db="UniProtKB">
        <authorList>
            <consortium name="WormBaseParasite"/>
        </authorList>
    </citation>
    <scope>IDENTIFICATION</scope>
</reference>
<dbReference type="AlphaFoldDB" id="A0A914H8A3"/>
<sequence>MKAELTRAGFKNSYKNEIDETVAKELSLSLATIYNWKSELGQIGTNYSNDEKLEIVKKLMQMESAHSGADKKSCKEIDKNPKICDEEIAKRLKIGIVTLYKWKKQFKRQQFHPNSVDGLSVEENAAANVQEIGNSNSEII</sequence>
<name>A0A914H8A3_GLORO</name>